<proteinExistence type="predicted"/>
<evidence type="ECO:0000313" key="3">
    <source>
        <dbReference type="Proteomes" id="UP000287166"/>
    </source>
</evidence>
<comment type="caution">
    <text evidence="2">The sequence shown here is derived from an EMBL/GenBank/DDBJ whole genome shotgun (WGS) entry which is preliminary data.</text>
</comment>
<dbReference type="GeneID" id="38780010"/>
<dbReference type="AlphaFoldDB" id="A0A401GLL9"/>
<feature type="region of interest" description="Disordered" evidence="1">
    <location>
        <begin position="1"/>
        <end position="51"/>
    </location>
</feature>
<protein>
    <submittedName>
        <fullName evidence="2">Uncharacterized protein</fullName>
    </submittedName>
</protein>
<keyword evidence="3" id="KW-1185">Reference proteome</keyword>
<name>A0A401GLL9_9APHY</name>
<sequence>MSRRVRAPPRPRCGARAARQDPPSVWWERSPSSGNMLPKVRPLTSPPRPASSSPFALALAPRFLLRTIQRKWIAPLRLSTVRGAHAQGVICISASLPSPLLSRCVIVVDTSL</sequence>
<dbReference type="RefSeq" id="XP_027614006.1">
    <property type="nucleotide sequence ID" value="XM_027758205.1"/>
</dbReference>
<reference evidence="2 3" key="1">
    <citation type="journal article" date="2018" name="Sci. Rep.">
        <title>Genome sequence of the cauliflower mushroom Sparassis crispa (Hanabiratake) and its association with beneficial usage.</title>
        <authorList>
            <person name="Kiyama R."/>
            <person name="Furutani Y."/>
            <person name="Kawaguchi K."/>
            <person name="Nakanishi T."/>
        </authorList>
    </citation>
    <scope>NUCLEOTIDE SEQUENCE [LARGE SCALE GENOMIC DNA]</scope>
</reference>
<evidence type="ECO:0000313" key="2">
    <source>
        <dbReference type="EMBL" id="GBE83093.1"/>
    </source>
</evidence>
<evidence type="ECO:0000256" key="1">
    <source>
        <dbReference type="SAM" id="MobiDB-lite"/>
    </source>
</evidence>
<dbReference type="EMBL" id="BFAD01000005">
    <property type="protein sequence ID" value="GBE83093.1"/>
    <property type="molecule type" value="Genomic_DNA"/>
</dbReference>
<organism evidence="2 3">
    <name type="scientific">Sparassis crispa</name>
    <dbReference type="NCBI Taxonomy" id="139825"/>
    <lineage>
        <taxon>Eukaryota</taxon>
        <taxon>Fungi</taxon>
        <taxon>Dikarya</taxon>
        <taxon>Basidiomycota</taxon>
        <taxon>Agaricomycotina</taxon>
        <taxon>Agaricomycetes</taxon>
        <taxon>Polyporales</taxon>
        <taxon>Sparassidaceae</taxon>
        <taxon>Sparassis</taxon>
    </lineage>
</organism>
<dbReference type="InParanoid" id="A0A401GLL9"/>
<accession>A0A401GLL9</accession>
<dbReference type="Proteomes" id="UP000287166">
    <property type="component" value="Unassembled WGS sequence"/>
</dbReference>
<gene>
    <name evidence="2" type="ORF">SCP_0501390</name>
</gene>